<organism evidence="1 2">
    <name type="scientific">Parabacteroides chinchillae</name>
    <dbReference type="NCBI Taxonomy" id="871327"/>
    <lineage>
        <taxon>Bacteria</taxon>
        <taxon>Pseudomonadati</taxon>
        <taxon>Bacteroidota</taxon>
        <taxon>Bacteroidia</taxon>
        <taxon>Bacteroidales</taxon>
        <taxon>Tannerellaceae</taxon>
        <taxon>Parabacteroides</taxon>
    </lineage>
</organism>
<keyword evidence="2" id="KW-1185">Reference proteome</keyword>
<evidence type="ECO:0000313" key="2">
    <source>
        <dbReference type="Proteomes" id="UP000236725"/>
    </source>
</evidence>
<accession>A0A8G2FAV7</accession>
<name>A0A8G2FAV7_9BACT</name>
<evidence type="ECO:0000313" key="1">
    <source>
        <dbReference type="EMBL" id="SEF87605.1"/>
    </source>
</evidence>
<dbReference type="EMBL" id="FNVS01000008">
    <property type="protein sequence ID" value="SEF87605.1"/>
    <property type="molecule type" value="Genomic_DNA"/>
</dbReference>
<sequence length="43" mass="5154">MYNKKYDQIYLKNNLNNCLISVTKSHYTGNDRFFDVSMNVDVF</sequence>
<protein>
    <submittedName>
        <fullName evidence="1">Uncharacterized protein</fullName>
    </submittedName>
</protein>
<dbReference type="Proteomes" id="UP000236725">
    <property type="component" value="Unassembled WGS sequence"/>
</dbReference>
<comment type="caution">
    <text evidence="1">The sequence shown here is derived from an EMBL/GenBank/DDBJ whole genome shotgun (WGS) entry which is preliminary data.</text>
</comment>
<dbReference type="AlphaFoldDB" id="A0A8G2FAV7"/>
<proteinExistence type="predicted"/>
<reference evidence="1 2" key="1">
    <citation type="submission" date="2016-10" db="EMBL/GenBank/DDBJ databases">
        <authorList>
            <person name="Varghese N."/>
            <person name="Submissions S."/>
        </authorList>
    </citation>
    <scope>NUCLEOTIDE SEQUENCE [LARGE SCALE GENOMIC DNA]</scope>
    <source>
        <strain evidence="1 2">DSM 29073</strain>
    </source>
</reference>
<gene>
    <name evidence="1" type="ORF">SAMN05444001_108168</name>
</gene>